<dbReference type="AlphaFoldDB" id="A0A426XI54"/>
<proteinExistence type="predicted"/>
<sequence>MCTERSYVLYRVITNVVWLQHHEPKVLWDGFVTHLWHERRSIDRVSGVGGESIRVRHVVELGANGGRMSFYWVPYERGVVLTRGVWGALVEVMLS</sequence>
<accession>A0A426XI54</accession>
<dbReference type="Proteomes" id="UP000287651">
    <property type="component" value="Unassembled WGS sequence"/>
</dbReference>
<name>A0A426XI54_ENSVE</name>
<gene>
    <name evidence="1" type="ORF">B296_00043253</name>
</gene>
<comment type="caution">
    <text evidence="1">The sequence shown here is derived from an EMBL/GenBank/DDBJ whole genome shotgun (WGS) entry which is preliminary data.</text>
</comment>
<dbReference type="EMBL" id="AMZH03020485">
    <property type="protein sequence ID" value="RRT39123.1"/>
    <property type="molecule type" value="Genomic_DNA"/>
</dbReference>
<organism evidence="1 2">
    <name type="scientific">Ensete ventricosum</name>
    <name type="common">Abyssinian banana</name>
    <name type="synonym">Musa ensete</name>
    <dbReference type="NCBI Taxonomy" id="4639"/>
    <lineage>
        <taxon>Eukaryota</taxon>
        <taxon>Viridiplantae</taxon>
        <taxon>Streptophyta</taxon>
        <taxon>Embryophyta</taxon>
        <taxon>Tracheophyta</taxon>
        <taxon>Spermatophyta</taxon>
        <taxon>Magnoliopsida</taxon>
        <taxon>Liliopsida</taxon>
        <taxon>Zingiberales</taxon>
        <taxon>Musaceae</taxon>
        <taxon>Ensete</taxon>
    </lineage>
</organism>
<evidence type="ECO:0000313" key="1">
    <source>
        <dbReference type="EMBL" id="RRT39123.1"/>
    </source>
</evidence>
<protein>
    <submittedName>
        <fullName evidence="1">Uncharacterized protein</fullName>
    </submittedName>
</protein>
<evidence type="ECO:0000313" key="2">
    <source>
        <dbReference type="Proteomes" id="UP000287651"/>
    </source>
</evidence>
<reference evidence="1 2" key="1">
    <citation type="journal article" date="2014" name="Agronomy (Basel)">
        <title>A Draft Genome Sequence for Ensete ventricosum, the Drought-Tolerant Tree Against Hunger.</title>
        <authorList>
            <person name="Harrison J."/>
            <person name="Moore K.A."/>
            <person name="Paszkiewicz K."/>
            <person name="Jones T."/>
            <person name="Grant M."/>
            <person name="Ambacheew D."/>
            <person name="Muzemil S."/>
            <person name="Studholme D.J."/>
        </authorList>
    </citation>
    <scope>NUCLEOTIDE SEQUENCE [LARGE SCALE GENOMIC DNA]</scope>
</reference>